<dbReference type="Pfam" id="PF00892">
    <property type="entry name" value="EamA"/>
    <property type="match status" value="1"/>
</dbReference>
<name>A0A3B0R3Q7_9ZZZZ</name>
<feature type="transmembrane region" description="Helical" evidence="1">
    <location>
        <begin position="40"/>
        <end position="66"/>
    </location>
</feature>
<dbReference type="AlphaFoldDB" id="A0A3B0R3Q7"/>
<feature type="transmembrane region" description="Helical" evidence="1">
    <location>
        <begin position="155"/>
        <end position="172"/>
    </location>
</feature>
<keyword evidence="1" id="KW-1133">Transmembrane helix</keyword>
<keyword evidence="1" id="KW-0812">Transmembrane</keyword>
<dbReference type="EMBL" id="UOEC01000014">
    <property type="protein sequence ID" value="VAV86831.1"/>
    <property type="molecule type" value="Genomic_DNA"/>
</dbReference>
<feature type="transmembrane region" description="Helical" evidence="1">
    <location>
        <begin position="12"/>
        <end position="28"/>
    </location>
</feature>
<dbReference type="InterPro" id="IPR037185">
    <property type="entry name" value="EmrE-like"/>
</dbReference>
<feature type="transmembrane region" description="Helical" evidence="1">
    <location>
        <begin position="246"/>
        <end position="263"/>
    </location>
</feature>
<proteinExistence type="predicted"/>
<organism evidence="3">
    <name type="scientific">hydrothermal vent metagenome</name>
    <dbReference type="NCBI Taxonomy" id="652676"/>
    <lineage>
        <taxon>unclassified sequences</taxon>
        <taxon>metagenomes</taxon>
        <taxon>ecological metagenomes</taxon>
    </lineage>
</organism>
<feature type="transmembrane region" description="Helical" evidence="1">
    <location>
        <begin position="216"/>
        <end position="234"/>
    </location>
</feature>
<dbReference type="InterPro" id="IPR000620">
    <property type="entry name" value="EamA_dom"/>
</dbReference>
<dbReference type="SUPFAM" id="SSF103481">
    <property type="entry name" value="Multidrug resistance efflux transporter EmrE"/>
    <property type="match status" value="2"/>
</dbReference>
<feature type="transmembrane region" description="Helical" evidence="1">
    <location>
        <begin position="103"/>
        <end position="123"/>
    </location>
</feature>
<dbReference type="Gene3D" id="1.10.3730.20">
    <property type="match status" value="1"/>
</dbReference>
<dbReference type="GO" id="GO:0016020">
    <property type="term" value="C:membrane"/>
    <property type="evidence" value="ECO:0007669"/>
    <property type="project" value="InterPro"/>
</dbReference>
<feature type="transmembrane region" description="Helical" evidence="1">
    <location>
        <begin position="269"/>
        <end position="287"/>
    </location>
</feature>
<dbReference type="PANTHER" id="PTHR22911">
    <property type="entry name" value="ACYL-MALONYL CONDENSING ENZYME-RELATED"/>
    <property type="match status" value="1"/>
</dbReference>
<gene>
    <name evidence="3" type="ORF">MNBD_ALPHA08-472</name>
</gene>
<feature type="transmembrane region" description="Helical" evidence="1">
    <location>
        <begin position="184"/>
        <end position="204"/>
    </location>
</feature>
<accession>A0A3B0R3Q7</accession>
<feature type="domain" description="EamA" evidence="2">
    <location>
        <begin position="14"/>
        <end position="146"/>
    </location>
</feature>
<evidence type="ECO:0000313" key="3">
    <source>
        <dbReference type="EMBL" id="VAV86831.1"/>
    </source>
</evidence>
<reference evidence="3" key="1">
    <citation type="submission" date="2018-06" db="EMBL/GenBank/DDBJ databases">
        <authorList>
            <person name="Zhirakovskaya E."/>
        </authorList>
    </citation>
    <scope>NUCLEOTIDE SEQUENCE</scope>
</reference>
<feature type="transmembrane region" description="Helical" evidence="1">
    <location>
        <begin position="132"/>
        <end position="149"/>
    </location>
</feature>
<keyword evidence="1" id="KW-0472">Membrane</keyword>
<protein>
    <recommendedName>
        <fullName evidence="2">EamA domain-containing protein</fullName>
    </recommendedName>
</protein>
<sequence>MSASPQARPDNPLLGSLYMTLAMAGYVINDSLVKFVGNELSLGTILVVRGGFAIALIVVLGFASNVMQHWRLMLTKPVLLRAAFDTLATFLFLTALFNLSIAIATAILQTVPLVVMLFGALFLKERIGWRRILAILVGFVGVLLVVQPGTSGFNFYAVLVLAVVVLVAVRDTTTRQLPVSTPSLLVTFCNVLMVTIAGIIYAIYQGVQAVNADQALILATASVFLVAATVFVILTMRAAEISTTAPFRYTAILWSLISAFVVFNEIPNAMATIGIVLIAASGLYSLFRSQ</sequence>
<evidence type="ECO:0000256" key="1">
    <source>
        <dbReference type="SAM" id="Phobius"/>
    </source>
</evidence>
<evidence type="ECO:0000259" key="2">
    <source>
        <dbReference type="Pfam" id="PF00892"/>
    </source>
</evidence>
<dbReference type="PANTHER" id="PTHR22911:SF135">
    <property type="entry name" value="BLR4310 PROTEIN"/>
    <property type="match status" value="1"/>
</dbReference>
<feature type="transmembrane region" description="Helical" evidence="1">
    <location>
        <begin position="78"/>
        <end position="97"/>
    </location>
</feature>